<proteinExistence type="predicted"/>
<dbReference type="GeneID" id="24893429"/>
<keyword evidence="1" id="KW-1133">Transmembrane helix</keyword>
<evidence type="ECO:0000313" key="3">
    <source>
        <dbReference type="EMBL" id="AKB84957.1"/>
    </source>
</evidence>
<dbReference type="KEGG" id="mmet:MCMEM_0904"/>
<gene>
    <name evidence="3" type="ORF">MCMEM_0904</name>
</gene>
<dbReference type="HOGENOM" id="CLU_072491_0_0_2"/>
<dbReference type="InterPro" id="IPR026870">
    <property type="entry name" value="Zinc_ribbon_dom"/>
</dbReference>
<evidence type="ECO:0000256" key="1">
    <source>
        <dbReference type="SAM" id="Phobius"/>
    </source>
</evidence>
<dbReference type="Proteomes" id="UP000033048">
    <property type="component" value="Chromosome"/>
</dbReference>
<dbReference type="OrthoDB" id="137154at2157"/>
<evidence type="ECO:0000313" key="4">
    <source>
        <dbReference type="Proteomes" id="UP000033048"/>
    </source>
</evidence>
<evidence type="ECO:0000259" key="2">
    <source>
        <dbReference type="Pfam" id="PF13240"/>
    </source>
</evidence>
<keyword evidence="1" id="KW-0472">Membrane</keyword>
<dbReference type="AlphaFoldDB" id="A0A0E3SRS5"/>
<name>A0A0E3SRS5_METMT</name>
<dbReference type="Pfam" id="PF13240">
    <property type="entry name" value="Zn_Ribbon_1"/>
    <property type="match status" value="1"/>
</dbReference>
<accession>A0A0E3SRS5</accession>
<dbReference type="RefSeq" id="WP_048205105.1">
    <property type="nucleotide sequence ID" value="NZ_CP009518.1"/>
</dbReference>
<feature type="transmembrane region" description="Helical" evidence="1">
    <location>
        <begin position="71"/>
        <end position="93"/>
    </location>
</feature>
<reference evidence="3 4" key="1">
    <citation type="submission" date="2014-07" db="EMBL/GenBank/DDBJ databases">
        <title>Methanogenic archaea and the global carbon cycle.</title>
        <authorList>
            <person name="Henriksen J.R."/>
            <person name="Luke J."/>
            <person name="Reinhart S."/>
            <person name="Benedict M.N."/>
            <person name="Youngblut N.D."/>
            <person name="Metcalf M.E."/>
            <person name="Whitaker R.J."/>
            <person name="Metcalf W.W."/>
        </authorList>
    </citation>
    <scope>NUCLEOTIDE SEQUENCE [LARGE SCALE GENOMIC DNA]</scope>
    <source>
        <strain evidence="3 4">MM1</strain>
    </source>
</reference>
<feature type="domain" description="Zinc-ribbon" evidence="2">
    <location>
        <begin position="2"/>
        <end position="23"/>
    </location>
</feature>
<sequence length="307" mass="35410">MYCHNCGSEIDDDDAFCSKCGTRIKKIEKEILSSTLDVKNEESRKGESYIKLDTPTQNNSSIKKEDPESWVFIKICAYLICAVIISSLFIGLYDIGSDFYGGEVAFVQGEGESFVTSNSEITQDLTQAQKNTQICEDIVQDYYKTHTYVTDNVFDCDNMAMDVWNLVESRGINAEIGVGNVDIKGESLEDINHAWVIAEVEPQNWIALECTGGYVTYENEYYSGWFFDNPKNYQRFLDLYTNWEYQYQDYENYRLYYNEIVDMYNGADYYEQLALESGLTVARNTLEEKERDFLKTDAELNALLKYG</sequence>
<protein>
    <recommendedName>
        <fullName evidence="2">Zinc-ribbon domain-containing protein</fullName>
    </recommendedName>
</protein>
<organism evidence="3 4">
    <name type="scientific">Methanococcoides methylutens MM1</name>
    <dbReference type="NCBI Taxonomy" id="1434104"/>
    <lineage>
        <taxon>Archaea</taxon>
        <taxon>Methanobacteriati</taxon>
        <taxon>Methanobacteriota</taxon>
        <taxon>Stenosarchaea group</taxon>
        <taxon>Methanomicrobia</taxon>
        <taxon>Methanosarcinales</taxon>
        <taxon>Methanosarcinaceae</taxon>
        <taxon>Methanococcoides</taxon>
    </lineage>
</organism>
<keyword evidence="1" id="KW-0812">Transmembrane</keyword>
<keyword evidence="4" id="KW-1185">Reference proteome</keyword>
<dbReference type="STRING" id="1434104.MCMEM_0904"/>
<dbReference type="EMBL" id="CP009518">
    <property type="protein sequence ID" value="AKB84957.1"/>
    <property type="molecule type" value="Genomic_DNA"/>
</dbReference>